<dbReference type="EMBL" id="BAAAUV010000024">
    <property type="protein sequence ID" value="GAA3233346.1"/>
    <property type="molecule type" value="Genomic_DNA"/>
</dbReference>
<reference evidence="7" key="1">
    <citation type="journal article" date="2019" name="Int. J. Syst. Evol. Microbiol.">
        <title>The Global Catalogue of Microorganisms (GCM) 10K type strain sequencing project: providing services to taxonomists for standard genome sequencing and annotation.</title>
        <authorList>
            <consortium name="The Broad Institute Genomics Platform"/>
            <consortium name="The Broad Institute Genome Sequencing Center for Infectious Disease"/>
            <person name="Wu L."/>
            <person name="Ma J."/>
        </authorList>
    </citation>
    <scope>NUCLEOTIDE SEQUENCE [LARGE SCALE GENOMIC DNA]</scope>
    <source>
        <strain evidence="7">JCM 9377</strain>
    </source>
</reference>
<dbReference type="Proteomes" id="UP001501237">
    <property type="component" value="Unassembled WGS sequence"/>
</dbReference>
<dbReference type="SUPFAM" id="SSF49899">
    <property type="entry name" value="Concanavalin A-like lectins/glucanases"/>
    <property type="match status" value="2"/>
</dbReference>
<evidence type="ECO:0000313" key="7">
    <source>
        <dbReference type="Proteomes" id="UP001501237"/>
    </source>
</evidence>
<organism evidence="6 7">
    <name type="scientific">Actinocorallia longicatena</name>
    <dbReference type="NCBI Taxonomy" id="111803"/>
    <lineage>
        <taxon>Bacteria</taxon>
        <taxon>Bacillati</taxon>
        <taxon>Actinomycetota</taxon>
        <taxon>Actinomycetes</taxon>
        <taxon>Streptosporangiales</taxon>
        <taxon>Thermomonosporaceae</taxon>
        <taxon>Actinocorallia</taxon>
    </lineage>
</organism>
<dbReference type="InterPro" id="IPR006558">
    <property type="entry name" value="LamG-like"/>
</dbReference>
<dbReference type="PANTHER" id="PTHR46943:SF1">
    <property type="entry name" value="PENTRAXIN-RELATED PROTEIN PTX3"/>
    <property type="match status" value="1"/>
</dbReference>
<name>A0ABP6QIH5_9ACTN</name>
<evidence type="ECO:0000259" key="5">
    <source>
        <dbReference type="SMART" id="SM00560"/>
    </source>
</evidence>
<keyword evidence="1 4" id="KW-0732">Signal</keyword>
<dbReference type="PANTHER" id="PTHR46943">
    <property type="entry name" value="PENTRAXIN-RELATED PROTEIN PTX3"/>
    <property type="match status" value="1"/>
</dbReference>
<dbReference type="Pfam" id="PF13385">
    <property type="entry name" value="Laminin_G_3"/>
    <property type="match status" value="2"/>
</dbReference>
<evidence type="ECO:0000256" key="3">
    <source>
        <dbReference type="SAM" id="MobiDB-lite"/>
    </source>
</evidence>
<dbReference type="InterPro" id="IPR013320">
    <property type="entry name" value="ConA-like_dom_sf"/>
</dbReference>
<gene>
    <name evidence="6" type="ORF">GCM10010468_65900</name>
</gene>
<dbReference type="SMART" id="SM00560">
    <property type="entry name" value="LamGL"/>
    <property type="match status" value="2"/>
</dbReference>
<feature type="chain" id="PRO_5045864070" evidence="4">
    <location>
        <begin position="29"/>
        <end position="1122"/>
    </location>
</feature>
<sequence length="1122" mass="117636">MVRWHKLLFAIVLLVPAAVVLPAGTTIAAVPRGAPDPGSAAAAARKGGVPVEDLSARTETSRVVAEPDGAWTMESYVLPQWTRRPGGAWADVDTTLARLPDGTLAPKASTADVRFSAGGTGPAVTLRRDGHDFTLTWPGTLPAPVVEDDSATYRDVLPGTDLVVRATSTGFSHSLVIRTREAAADPAVRRIRLRTGGDVKISGTPDGGLRIAAGSTAVATAGGALMWDAKGGTGPGRDPVAGPSDEARRAKVGLSHAAGELTLVPDARLLDDPATVFPVVVDPDYSSGVTRWTYATSDNSNSPTTDNVVQSADSKGPNVRVGKDVDVGKLLRTFLQFPMAVTGHDLRGKHILGAKFSGNVDHTSLCSVNKPNHIYRSAAIAATPRQSWPGPALQYHLGSLSKHANEKACSEPNQRFELNNGLLLSDMITAARDNWPTYTIGMAAVEPGGTGENTTDRWMRYFLNDFRLAVSYNTYPGTPDQLDTSGRACVTGTGRPWITDTTPELKARLTDGDPETDMKLQADWARILPDGTYGPVLGTVEQANLTAGTTGRVTLPELEDGGLYAWRARAHDGTDVNKADSGWCEFAIDATRPDQAPGVSSPLYKDDLENYYGSIGRTADFTFTPNGVTDVAGYEFGWSDPPTTYVAAPSLGAALTRQLTPPPPDPADPSRGGQLTLHVRSVDRAGAKSDITRYTFLIGSASGPAGAWKLDESGGTTLADSSGRGHPATLAQGTAGTRGHLVGEPAVTLDGVDDQAATVGPVLNTGGSFTVAAWVRPDNAAATGQTIVSQLGSRTGAFVLQKTGSTWSLAVASADSDTPAVVRASSATAPVQGVWTHLAGVYDRESGTVRLYVNGVPAGTATGAAPFDATGPLTIGRGRSAGAPADPFGGAVSDVRVWDRVVPPAELAELGATQVGWWKTDGDGADASGHGNDAVPTAVTWTEDRRDTPDAAAALNGAARLTTPGPVLYTDQSFTVSAWVRLNETGQYERTAVAQAGTTVSPFYLGLRHDAQNVARWSMQLRPADNETCCPDAAVGGTVKQGQWQFLVGVYDAAAGKVRLYVDAVKVAEVSRATRLWNGAGPLTIGFGKWAAAGDHWLGDLDEIRVHQGVLPESEIARLHTR</sequence>
<evidence type="ECO:0000256" key="4">
    <source>
        <dbReference type="SAM" id="SignalP"/>
    </source>
</evidence>
<accession>A0ABP6QIH5</accession>
<feature type="domain" description="LamG-like jellyroll fold" evidence="5">
    <location>
        <begin position="767"/>
        <end position="905"/>
    </location>
</feature>
<feature type="region of interest" description="Disordered" evidence="3">
    <location>
        <begin position="715"/>
        <end position="739"/>
    </location>
</feature>
<evidence type="ECO:0000256" key="2">
    <source>
        <dbReference type="ARBA" id="ARBA00023157"/>
    </source>
</evidence>
<dbReference type="InterPro" id="IPR042837">
    <property type="entry name" value="PTX3"/>
</dbReference>
<evidence type="ECO:0000256" key="1">
    <source>
        <dbReference type="ARBA" id="ARBA00022729"/>
    </source>
</evidence>
<keyword evidence="2" id="KW-1015">Disulfide bond</keyword>
<feature type="compositionally biased region" description="Polar residues" evidence="3">
    <location>
        <begin position="297"/>
        <end position="313"/>
    </location>
</feature>
<feature type="region of interest" description="Disordered" evidence="3">
    <location>
        <begin position="297"/>
        <end position="317"/>
    </location>
</feature>
<feature type="domain" description="LamG-like jellyroll fold" evidence="5">
    <location>
        <begin position="972"/>
        <end position="1114"/>
    </location>
</feature>
<comment type="caution">
    <text evidence="6">The sequence shown here is derived from an EMBL/GenBank/DDBJ whole genome shotgun (WGS) entry which is preliminary data.</text>
</comment>
<dbReference type="RefSeq" id="WP_344836103.1">
    <property type="nucleotide sequence ID" value="NZ_BAAAUV010000024.1"/>
</dbReference>
<keyword evidence="7" id="KW-1185">Reference proteome</keyword>
<evidence type="ECO:0000313" key="6">
    <source>
        <dbReference type="EMBL" id="GAA3233346.1"/>
    </source>
</evidence>
<proteinExistence type="predicted"/>
<dbReference type="Gene3D" id="2.60.120.200">
    <property type="match status" value="2"/>
</dbReference>
<protein>
    <submittedName>
        <fullName evidence="6">LamG domain-containing protein</fullName>
    </submittedName>
</protein>
<feature type="signal peptide" evidence="4">
    <location>
        <begin position="1"/>
        <end position="28"/>
    </location>
</feature>